<dbReference type="AlphaFoldDB" id="T0ZVT4"/>
<comment type="caution">
    <text evidence="13">The sequence shown here is derived from an EMBL/GenBank/DDBJ whole genome shotgun (WGS) entry which is preliminary data.</text>
</comment>
<evidence type="ECO:0000313" key="13">
    <source>
        <dbReference type="EMBL" id="EQD48623.1"/>
    </source>
</evidence>
<evidence type="ECO:0000256" key="1">
    <source>
        <dbReference type="ARBA" id="ARBA00004141"/>
    </source>
</evidence>
<dbReference type="GO" id="GO:0005886">
    <property type="term" value="C:plasma membrane"/>
    <property type="evidence" value="ECO:0007669"/>
    <property type="project" value="TreeGrafter"/>
</dbReference>
<dbReference type="GO" id="GO:0051301">
    <property type="term" value="P:cell division"/>
    <property type="evidence" value="ECO:0007669"/>
    <property type="project" value="UniProtKB-KW"/>
</dbReference>
<evidence type="ECO:0000256" key="6">
    <source>
        <dbReference type="ARBA" id="ARBA00022984"/>
    </source>
</evidence>
<keyword evidence="5" id="KW-0133">Cell shape</keyword>
<name>T0ZVT4_9ZZZZ</name>
<sequence>MKFFVLVYAADYTARKAAVMHDLKKVFLPMLIVMFLVGLLLLKEPDFGAFVVMIGIAGAILFLGGFDGKWFVFLMVLLAISFALLIVLSPYRFNRLIWFWNPWADPFGKGYQLTHALIAFGHGGLWGLGLGASVEKQLYLPEAHTDFLMAVIAEELGFLGVLVTLGLFSFLIARAFVIGRRAASMERYFEALLAQGVGVWFALQSLVNMGVNMGLLPTKGLTLPLLSYGGSGIMANVVTLAVLLRIDHETRQKMMRRGGSR</sequence>
<dbReference type="Pfam" id="PF01098">
    <property type="entry name" value="FTSW_RODA_SPOVE"/>
    <property type="match status" value="1"/>
</dbReference>
<feature type="transmembrane region" description="Helical" evidence="12">
    <location>
        <begin position="26"/>
        <end position="42"/>
    </location>
</feature>
<evidence type="ECO:0000256" key="8">
    <source>
        <dbReference type="ARBA" id="ARBA00023136"/>
    </source>
</evidence>
<evidence type="ECO:0000256" key="12">
    <source>
        <dbReference type="SAM" id="Phobius"/>
    </source>
</evidence>
<dbReference type="PANTHER" id="PTHR30474:SF2">
    <property type="entry name" value="PEPTIDOGLYCAN GLYCOSYLTRANSFERASE FTSW-RELATED"/>
    <property type="match status" value="1"/>
</dbReference>
<evidence type="ECO:0000256" key="5">
    <source>
        <dbReference type="ARBA" id="ARBA00022960"/>
    </source>
</evidence>
<dbReference type="GO" id="GO:0008955">
    <property type="term" value="F:peptidoglycan glycosyltransferase activity"/>
    <property type="evidence" value="ECO:0007669"/>
    <property type="project" value="UniProtKB-EC"/>
</dbReference>
<dbReference type="EMBL" id="AUZX01010254">
    <property type="protein sequence ID" value="EQD48623.1"/>
    <property type="molecule type" value="Genomic_DNA"/>
</dbReference>
<feature type="transmembrane region" description="Helical" evidence="12">
    <location>
        <begin position="47"/>
        <end position="64"/>
    </location>
</feature>
<evidence type="ECO:0000256" key="4">
    <source>
        <dbReference type="ARBA" id="ARBA00022692"/>
    </source>
</evidence>
<dbReference type="EC" id="2.4.99.28" evidence="10"/>
<proteinExistence type="predicted"/>
<reference evidence="13" key="1">
    <citation type="submission" date="2013-08" db="EMBL/GenBank/DDBJ databases">
        <authorList>
            <person name="Mendez C."/>
            <person name="Richter M."/>
            <person name="Ferrer M."/>
            <person name="Sanchez J."/>
        </authorList>
    </citation>
    <scope>NUCLEOTIDE SEQUENCE</scope>
</reference>
<protein>
    <recommendedName>
        <fullName evidence="10">peptidoglycan glycosyltransferase</fullName>
        <ecNumber evidence="10">2.4.99.28</ecNumber>
    </recommendedName>
    <alternativeName>
        <fullName evidence="9">Peptidoglycan polymerase</fullName>
    </alternativeName>
</protein>
<keyword evidence="13" id="KW-0131">Cell cycle</keyword>
<evidence type="ECO:0000256" key="11">
    <source>
        <dbReference type="ARBA" id="ARBA00049902"/>
    </source>
</evidence>
<comment type="subcellular location">
    <subcellularLocation>
        <location evidence="1">Membrane</location>
        <topology evidence="1">Multi-pass membrane protein</topology>
    </subcellularLocation>
</comment>
<evidence type="ECO:0000256" key="2">
    <source>
        <dbReference type="ARBA" id="ARBA00022676"/>
    </source>
</evidence>
<keyword evidence="4 12" id="KW-0812">Transmembrane</keyword>
<evidence type="ECO:0000256" key="3">
    <source>
        <dbReference type="ARBA" id="ARBA00022679"/>
    </source>
</evidence>
<feature type="transmembrane region" description="Helical" evidence="12">
    <location>
        <begin position="188"/>
        <end position="207"/>
    </location>
</feature>
<organism evidence="13">
    <name type="scientific">mine drainage metagenome</name>
    <dbReference type="NCBI Taxonomy" id="410659"/>
    <lineage>
        <taxon>unclassified sequences</taxon>
        <taxon>metagenomes</taxon>
        <taxon>ecological metagenomes</taxon>
    </lineage>
</organism>
<keyword evidence="8 12" id="KW-0472">Membrane</keyword>
<dbReference type="GO" id="GO:0015648">
    <property type="term" value="F:lipid-linked peptidoglycan transporter activity"/>
    <property type="evidence" value="ECO:0007669"/>
    <property type="project" value="TreeGrafter"/>
</dbReference>
<keyword evidence="3" id="KW-0808">Transferase</keyword>
<accession>T0ZVT4</accession>
<dbReference type="InterPro" id="IPR001182">
    <property type="entry name" value="FtsW/RodA"/>
</dbReference>
<dbReference type="GO" id="GO:0009252">
    <property type="term" value="P:peptidoglycan biosynthetic process"/>
    <property type="evidence" value="ECO:0007669"/>
    <property type="project" value="UniProtKB-KW"/>
</dbReference>
<reference evidence="13" key="2">
    <citation type="journal article" date="2014" name="ISME J.">
        <title>Microbial stratification in low pH oxic and suboxic macroscopic growths along an acid mine drainage.</title>
        <authorList>
            <person name="Mendez-Garcia C."/>
            <person name="Mesa V."/>
            <person name="Sprenger R.R."/>
            <person name="Richter M."/>
            <person name="Diez M.S."/>
            <person name="Solano J."/>
            <person name="Bargiela R."/>
            <person name="Golyshina O.V."/>
            <person name="Manteca A."/>
            <person name="Ramos J.L."/>
            <person name="Gallego J.R."/>
            <person name="Llorente I."/>
            <person name="Martins Dos Santos V.A."/>
            <person name="Jensen O.N."/>
            <person name="Pelaez A.I."/>
            <person name="Sanchez J."/>
            <person name="Ferrer M."/>
        </authorList>
    </citation>
    <scope>NUCLEOTIDE SEQUENCE</scope>
</reference>
<feature type="transmembrane region" description="Helical" evidence="12">
    <location>
        <begin position="227"/>
        <end position="246"/>
    </location>
</feature>
<keyword evidence="2" id="KW-0328">Glycosyltransferase</keyword>
<evidence type="ECO:0000256" key="7">
    <source>
        <dbReference type="ARBA" id="ARBA00022989"/>
    </source>
</evidence>
<evidence type="ECO:0000256" key="10">
    <source>
        <dbReference type="ARBA" id="ARBA00044770"/>
    </source>
</evidence>
<evidence type="ECO:0000256" key="9">
    <source>
        <dbReference type="ARBA" id="ARBA00032370"/>
    </source>
</evidence>
<keyword evidence="13" id="KW-0132">Cell division</keyword>
<gene>
    <name evidence="13" type="ORF">B1A_13973</name>
</gene>
<feature type="transmembrane region" description="Helical" evidence="12">
    <location>
        <begin position="70"/>
        <end position="93"/>
    </location>
</feature>
<dbReference type="GO" id="GO:0032153">
    <property type="term" value="C:cell division site"/>
    <property type="evidence" value="ECO:0007669"/>
    <property type="project" value="TreeGrafter"/>
</dbReference>
<keyword evidence="7 12" id="KW-1133">Transmembrane helix</keyword>
<dbReference type="GO" id="GO:0008360">
    <property type="term" value="P:regulation of cell shape"/>
    <property type="evidence" value="ECO:0007669"/>
    <property type="project" value="UniProtKB-KW"/>
</dbReference>
<comment type="catalytic activity">
    <reaction evidence="11">
        <text>[GlcNAc-(1-&gt;4)-Mur2Ac(oyl-L-Ala-gamma-D-Glu-L-Lys-D-Ala-D-Ala)](n)-di-trans,octa-cis-undecaprenyl diphosphate + beta-D-GlcNAc-(1-&gt;4)-Mur2Ac(oyl-L-Ala-gamma-D-Glu-L-Lys-D-Ala-D-Ala)-di-trans,octa-cis-undecaprenyl diphosphate = [GlcNAc-(1-&gt;4)-Mur2Ac(oyl-L-Ala-gamma-D-Glu-L-Lys-D-Ala-D-Ala)](n+1)-di-trans,octa-cis-undecaprenyl diphosphate + di-trans,octa-cis-undecaprenyl diphosphate + H(+)</text>
        <dbReference type="Rhea" id="RHEA:23708"/>
        <dbReference type="Rhea" id="RHEA-COMP:9602"/>
        <dbReference type="Rhea" id="RHEA-COMP:9603"/>
        <dbReference type="ChEBI" id="CHEBI:15378"/>
        <dbReference type="ChEBI" id="CHEBI:58405"/>
        <dbReference type="ChEBI" id="CHEBI:60033"/>
        <dbReference type="ChEBI" id="CHEBI:78435"/>
        <dbReference type="EC" id="2.4.99.28"/>
    </reaction>
</comment>
<keyword evidence="6" id="KW-0573">Peptidoglycan synthesis</keyword>
<dbReference type="PANTHER" id="PTHR30474">
    <property type="entry name" value="CELL CYCLE PROTEIN"/>
    <property type="match status" value="1"/>
</dbReference>
<feature type="transmembrane region" description="Helical" evidence="12">
    <location>
        <begin position="156"/>
        <end position="176"/>
    </location>
</feature>